<proteinExistence type="predicted"/>
<feature type="transmembrane region" description="Helical" evidence="1">
    <location>
        <begin position="93"/>
        <end position="112"/>
    </location>
</feature>
<feature type="transmembrane region" description="Helical" evidence="1">
    <location>
        <begin position="124"/>
        <end position="145"/>
    </location>
</feature>
<keyword evidence="1" id="KW-0472">Membrane</keyword>
<name>A0ABV3ZKF0_9BACT</name>
<comment type="caution">
    <text evidence="2">The sequence shown here is derived from an EMBL/GenBank/DDBJ whole genome shotgun (WGS) entry which is preliminary data.</text>
</comment>
<feature type="transmembrane region" description="Helical" evidence="1">
    <location>
        <begin position="26"/>
        <end position="47"/>
    </location>
</feature>
<dbReference type="EMBL" id="JAULBC010000008">
    <property type="protein sequence ID" value="MEX6690362.1"/>
    <property type="molecule type" value="Genomic_DNA"/>
</dbReference>
<evidence type="ECO:0000256" key="1">
    <source>
        <dbReference type="SAM" id="Phobius"/>
    </source>
</evidence>
<gene>
    <name evidence="2" type="ORF">QTN47_22820</name>
</gene>
<keyword evidence="3" id="KW-1185">Reference proteome</keyword>
<evidence type="ECO:0000313" key="3">
    <source>
        <dbReference type="Proteomes" id="UP001560573"/>
    </source>
</evidence>
<accession>A0ABV3ZKF0</accession>
<protein>
    <submittedName>
        <fullName evidence="2">Uncharacterized protein</fullName>
    </submittedName>
</protein>
<sequence length="152" mass="17443">MNTDYQHHHHDLSRYDYQQSDLSRCVLGGLFAGIIGTIANLIFIAVYRRINEFYTFNALDVGTIIFGSTLLLMACGIFYYFFAHFMRRGTNLYRVAVFIITGVIVYFALMVRPEENKFPGDFRAMFIGTQIIIGGLAAFLIPYLFRHDSLIS</sequence>
<feature type="transmembrane region" description="Helical" evidence="1">
    <location>
        <begin position="59"/>
        <end position="81"/>
    </location>
</feature>
<reference evidence="2 3" key="1">
    <citation type="submission" date="2023-07" db="EMBL/GenBank/DDBJ databases">
        <authorList>
            <person name="Lian W.-H."/>
        </authorList>
    </citation>
    <scope>NUCLEOTIDE SEQUENCE [LARGE SCALE GENOMIC DNA]</scope>
    <source>
        <strain evidence="2 3">SYSU DXS3180</strain>
    </source>
</reference>
<dbReference type="RefSeq" id="WP_369331774.1">
    <property type="nucleotide sequence ID" value="NZ_JAULBC010000008.1"/>
</dbReference>
<keyword evidence="1" id="KW-1133">Transmembrane helix</keyword>
<evidence type="ECO:0000313" key="2">
    <source>
        <dbReference type="EMBL" id="MEX6690362.1"/>
    </source>
</evidence>
<dbReference type="Proteomes" id="UP001560573">
    <property type="component" value="Unassembled WGS sequence"/>
</dbReference>
<organism evidence="2 3">
    <name type="scientific">Danxiaibacter flavus</name>
    <dbReference type="NCBI Taxonomy" id="3049108"/>
    <lineage>
        <taxon>Bacteria</taxon>
        <taxon>Pseudomonadati</taxon>
        <taxon>Bacteroidota</taxon>
        <taxon>Chitinophagia</taxon>
        <taxon>Chitinophagales</taxon>
        <taxon>Chitinophagaceae</taxon>
        <taxon>Danxiaibacter</taxon>
    </lineage>
</organism>
<keyword evidence="1" id="KW-0812">Transmembrane</keyword>